<evidence type="ECO:0000313" key="5">
    <source>
        <dbReference type="EMBL" id="ETK02465.1"/>
    </source>
</evidence>
<dbReference type="EMBL" id="AYUF01000350">
    <property type="protein sequence ID" value="ETK02465.1"/>
    <property type="molecule type" value="Genomic_DNA"/>
</dbReference>
<accession>W2C5P8</accession>
<dbReference type="PROSITE" id="PS51781">
    <property type="entry name" value="SH3B"/>
    <property type="match status" value="1"/>
</dbReference>
<keyword evidence="3" id="KW-0732">Signal</keyword>
<dbReference type="Gene3D" id="2.30.30.40">
    <property type="entry name" value="SH3 Domains"/>
    <property type="match status" value="1"/>
</dbReference>
<dbReference type="PROSITE" id="PS50005">
    <property type="entry name" value="TPR"/>
    <property type="match status" value="1"/>
</dbReference>
<feature type="transmembrane region" description="Helical" evidence="2">
    <location>
        <begin position="133"/>
        <end position="154"/>
    </location>
</feature>
<keyword evidence="2" id="KW-1133">Transmembrane helix</keyword>
<feature type="chain" id="PRO_5004812504" description="SH3b domain-containing protein" evidence="3">
    <location>
        <begin position="24"/>
        <end position="254"/>
    </location>
</feature>
<feature type="signal peptide" evidence="3">
    <location>
        <begin position="1"/>
        <end position="23"/>
    </location>
</feature>
<evidence type="ECO:0000259" key="4">
    <source>
        <dbReference type="PROSITE" id="PS51781"/>
    </source>
</evidence>
<reference evidence="5 6" key="1">
    <citation type="submission" date="2013-11" db="EMBL/GenBank/DDBJ databases">
        <title>Single cell genomics of uncultured Tannerella BU063 (oral taxon 286).</title>
        <authorList>
            <person name="Beall C.J."/>
            <person name="Campbell A.G."/>
            <person name="Griffen A.L."/>
            <person name="Podar M."/>
            <person name="Leys E.J."/>
        </authorList>
    </citation>
    <scope>NUCLEOTIDE SEQUENCE [LARGE SCALE GENOMIC DNA]</scope>
    <source>
        <strain evidence="5">Cell 2</strain>
    </source>
</reference>
<dbReference type="InterPro" id="IPR011990">
    <property type="entry name" value="TPR-like_helical_dom_sf"/>
</dbReference>
<gene>
    <name evidence="5" type="ORF">N425_04245</name>
</gene>
<dbReference type="Pfam" id="PF00515">
    <property type="entry name" value="TPR_1"/>
    <property type="match status" value="1"/>
</dbReference>
<keyword evidence="2" id="KW-0812">Transmembrane</keyword>
<dbReference type="SMART" id="SM00287">
    <property type="entry name" value="SH3b"/>
    <property type="match status" value="1"/>
</dbReference>
<feature type="domain" description="SH3b" evidence="4">
    <location>
        <begin position="192"/>
        <end position="254"/>
    </location>
</feature>
<keyword evidence="2" id="KW-0472">Membrane</keyword>
<feature type="repeat" description="TPR" evidence="1">
    <location>
        <begin position="60"/>
        <end position="93"/>
    </location>
</feature>
<dbReference type="SMART" id="SM00028">
    <property type="entry name" value="TPR"/>
    <property type="match status" value="1"/>
</dbReference>
<comment type="caution">
    <text evidence="5">The sequence shown here is derived from an EMBL/GenBank/DDBJ whole genome shotgun (WGS) entry which is preliminary data.</text>
</comment>
<dbReference type="InterPro" id="IPR019734">
    <property type="entry name" value="TPR_rpt"/>
</dbReference>
<feature type="transmembrane region" description="Helical" evidence="2">
    <location>
        <begin position="166"/>
        <end position="184"/>
    </location>
</feature>
<dbReference type="Pfam" id="PF08239">
    <property type="entry name" value="SH3_3"/>
    <property type="match status" value="1"/>
</dbReference>
<evidence type="ECO:0000256" key="1">
    <source>
        <dbReference type="PROSITE-ProRule" id="PRU00339"/>
    </source>
</evidence>
<dbReference type="Proteomes" id="UP000018837">
    <property type="component" value="Unassembled WGS sequence"/>
</dbReference>
<keyword evidence="1" id="KW-0802">TPR repeat</keyword>
<protein>
    <recommendedName>
        <fullName evidence="4">SH3b domain-containing protein</fullName>
    </recommendedName>
</protein>
<dbReference type="AlphaFoldDB" id="W2C5P8"/>
<dbReference type="InterPro" id="IPR003646">
    <property type="entry name" value="SH3-like_bac-type"/>
</dbReference>
<evidence type="ECO:0000313" key="6">
    <source>
        <dbReference type="Proteomes" id="UP000018837"/>
    </source>
</evidence>
<proteinExistence type="predicted"/>
<evidence type="ECO:0000256" key="2">
    <source>
        <dbReference type="SAM" id="Phobius"/>
    </source>
</evidence>
<sequence>MTPIKQITLTLLAFLFAAVSLHAADRDAELRSAEKAYADGNYPAAAEQYEALIKNYGDAAEVYYNLGNAYYKLGRIAPAILNYERALVMNPGDGDTRFNLEMARQRTADRIEPADGFFGRAYRSVQHLLSVDGWAAVGLICFVAFAGCLVLFFFSKWMRLRKTGFYLGLLLLFVTVMANVFAWGERQDLIVRDTAVVFTPTVTIKSSPDRSGTDLFILHEGTKVTIKNTLGEWYEIRLGDGKEGWIPSKDLERI</sequence>
<dbReference type="PATRIC" id="fig|1411148.3.peg.585"/>
<organism evidence="5 6">
    <name type="scientific">Tannerella sp. oral taxon BU063 isolate Cell 2</name>
    <dbReference type="NCBI Taxonomy" id="1411148"/>
    <lineage>
        <taxon>Bacteria</taxon>
        <taxon>Pseudomonadati</taxon>
        <taxon>Bacteroidota</taxon>
        <taxon>Bacteroidia</taxon>
        <taxon>Bacteroidales</taxon>
        <taxon>Tannerellaceae</taxon>
        <taxon>Tannerella</taxon>
    </lineage>
</organism>
<dbReference type="PROSITE" id="PS50293">
    <property type="entry name" value="TPR_REGION"/>
    <property type="match status" value="1"/>
</dbReference>
<dbReference type="SUPFAM" id="SSF48452">
    <property type="entry name" value="TPR-like"/>
    <property type="match status" value="1"/>
</dbReference>
<dbReference type="Gene3D" id="1.25.40.10">
    <property type="entry name" value="Tetratricopeptide repeat domain"/>
    <property type="match status" value="1"/>
</dbReference>
<evidence type="ECO:0000256" key="3">
    <source>
        <dbReference type="SAM" id="SignalP"/>
    </source>
</evidence>
<name>W2C5P8_9BACT</name>